<comment type="caution">
    <text evidence="1">The sequence shown here is derived from an EMBL/GenBank/DDBJ whole genome shotgun (WGS) entry which is preliminary data.</text>
</comment>
<name>A0A9N9ACK5_9GLOM</name>
<accession>A0A9N9ACK5</accession>
<dbReference type="OrthoDB" id="2335155at2759"/>
<keyword evidence="2" id="KW-1185">Reference proteome</keyword>
<dbReference type="Proteomes" id="UP000789508">
    <property type="component" value="Unassembled WGS sequence"/>
</dbReference>
<reference evidence="1" key="1">
    <citation type="submission" date="2021-06" db="EMBL/GenBank/DDBJ databases">
        <authorList>
            <person name="Kallberg Y."/>
            <person name="Tangrot J."/>
            <person name="Rosling A."/>
        </authorList>
    </citation>
    <scope>NUCLEOTIDE SEQUENCE</scope>
    <source>
        <strain evidence="1">FL130A</strain>
    </source>
</reference>
<protein>
    <submittedName>
        <fullName evidence="1">10112_t:CDS:1</fullName>
    </submittedName>
</protein>
<feature type="non-terminal residue" evidence="1">
    <location>
        <position position="1"/>
    </location>
</feature>
<evidence type="ECO:0000313" key="2">
    <source>
        <dbReference type="Proteomes" id="UP000789508"/>
    </source>
</evidence>
<proteinExistence type="predicted"/>
<dbReference type="EMBL" id="CAJVPS010001184">
    <property type="protein sequence ID" value="CAG8528081.1"/>
    <property type="molecule type" value="Genomic_DNA"/>
</dbReference>
<organism evidence="1 2">
    <name type="scientific">Ambispora leptoticha</name>
    <dbReference type="NCBI Taxonomy" id="144679"/>
    <lineage>
        <taxon>Eukaryota</taxon>
        <taxon>Fungi</taxon>
        <taxon>Fungi incertae sedis</taxon>
        <taxon>Mucoromycota</taxon>
        <taxon>Glomeromycotina</taxon>
        <taxon>Glomeromycetes</taxon>
        <taxon>Archaeosporales</taxon>
        <taxon>Ambisporaceae</taxon>
        <taxon>Ambispora</taxon>
    </lineage>
</organism>
<sequence>MWSIAIGQRPVRAHDYTLVIDISIGHSFELNETFSEWITDIYDNPAPTEISEEFNVTEERRREAAQTQKNKKFTKMRFTQIDFLNFNNSKKNMVSIQ</sequence>
<dbReference type="AlphaFoldDB" id="A0A9N9ACK5"/>
<evidence type="ECO:0000313" key="1">
    <source>
        <dbReference type="EMBL" id="CAG8528081.1"/>
    </source>
</evidence>
<gene>
    <name evidence="1" type="ORF">ALEPTO_LOCUS4800</name>
</gene>